<accession>O14431</accession>
<dbReference type="EMBL" id="U92043">
    <property type="protein sequence ID" value="AAC39329.1"/>
    <property type="molecule type" value="Genomic_DNA"/>
</dbReference>
<dbReference type="AlphaFoldDB" id="O14431"/>
<name>O14431_CRYPA</name>
<proteinExistence type="predicted"/>
<evidence type="ECO:0000313" key="1">
    <source>
        <dbReference type="EMBL" id="AAC39329.1"/>
    </source>
</evidence>
<sequence length="23" mass="2458">MPSNTQTSNSSMGVNGYSYCVVM</sequence>
<reference evidence="1" key="1">
    <citation type="journal article" date="1998" name="Mol. Cell. Biol.">
        <title>Viral repression of fungal pheromone precursor gene expression.</title>
        <authorList>
            <person name="Zhang L."/>
            <person name="Baasiri R.A."/>
            <person name="Van Alfen N.K."/>
        </authorList>
    </citation>
    <scope>NUCLEOTIDE SEQUENCE</scope>
    <source>
        <strain evidence="1">EP155</strain>
    </source>
</reference>
<organism evidence="1">
    <name type="scientific">Cryphonectria parasitica</name>
    <name type="common">Chestnut blight fungus</name>
    <name type="synonym">Endothia parasitica</name>
    <dbReference type="NCBI Taxonomy" id="5116"/>
    <lineage>
        <taxon>Eukaryota</taxon>
        <taxon>Fungi</taxon>
        <taxon>Dikarya</taxon>
        <taxon>Ascomycota</taxon>
        <taxon>Pezizomycotina</taxon>
        <taxon>Sordariomycetes</taxon>
        <taxon>Sordariomycetidae</taxon>
        <taxon>Diaporthales</taxon>
        <taxon>Cryphonectriaceae</taxon>
        <taxon>Cryphonectria-Endothia species complex</taxon>
        <taxon>Cryphonectria</taxon>
    </lineage>
</organism>
<protein>
    <submittedName>
        <fullName evidence="1">Mating type 2 pheromone</fullName>
    </submittedName>
</protein>
<gene>
    <name evidence="1" type="primary">mf2-1</name>
</gene>